<dbReference type="PANTHER" id="PTHR23132:SF23">
    <property type="entry name" value="D-ALANINE--D-ALANINE LIGASE B"/>
    <property type="match status" value="1"/>
</dbReference>
<feature type="active site" evidence="14">
    <location>
        <position position="145"/>
    </location>
</feature>
<comment type="caution">
    <text evidence="18">The sequence shown here is derived from an EMBL/GenBank/DDBJ whole genome shotgun (WGS) entry which is preliminary data.</text>
</comment>
<dbReference type="UniPathway" id="UPA00219"/>
<comment type="function">
    <text evidence="13">Cell wall formation.</text>
</comment>
<dbReference type="EC" id="6.3.2.4" evidence="4 13"/>
<dbReference type="InterPro" id="IPR016185">
    <property type="entry name" value="PreATP-grasp_dom_sf"/>
</dbReference>
<dbReference type="Pfam" id="PF01820">
    <property type="entry name" value="Dala_Dala_lig_N"/>
    <property type="match status" value="1"/>
</dbReference>
<feature type="binding site" evidence="15">
    <location>
        <position position="264"/>
    </location>
    <ligand>
        <name>Mg(2+)</name>
        <dbReference type="ChEBI" id="CHEBI:18420"/>
        <label>2</label>
    </ligand>
</feature>
<dbReference type="GO" id="GO:0008716">
    <property type="term" value="F:D-alanine-D-alanine ligase activity"/>
    <property type="evidence" value="ECO:0007669"/>
    <property type="project" value="UniProtKB-UniRule"/>
</dbReference>
<accession>A0A084SZS0</accession>
<dbReference type="GO" id="GO:0005524">
    <property type="term" value="F:ATP binding"/>
    <property type="evidence" value="ECO:0007669"/>
    <property type="project" value="UniProtKB-UniRule"/>
</dbReference>
<keyword evidence="7 16" id="KW-0547">Nucleotide-binding</keyword>
<comment type="similarity">
    <text evidence="3 13">Belongs to the D-alanine--D-alanine ligase family.</text>
</comment>
<dbReference type="InterPro" id="IPR011095">
    <property type="entry name" value="Dala_Dala_lig_C"/>
</dbReference>
<evidence type="ECO:0000256" key="4">
    <source>
        <dbReference type="ARBA" id="ARBA00012216"/>
    </source>
</evidence>
<dbReference type="NCBIfam" id="TIGR01205">
    <property type="entry name" value="D_ala_D_alaTIGR"/>
    <property type="match status" value="1"/>
</dbReference>
<keyword evidence="15" id="KW-0464">Manganese</keyword>
<comment type="pathway">
    <text evidence="13">Cell wall biogenesis; peptidoglycan biosynthesis.</text>
</comment>
<dbReference type="Gene3D" id="3.30.1490.20">
    <property type="entry name" value="ATP-grasp fold, A domain"/>
    <property type="match status" value="1"/>
</dbReference>
<keyword evidence="15" id="KW-0460">Magnesium</keyword>
<dbReference type="InterPro" id="IPR000291">
    <property type="entry name" value="D-Ala_lig_Van_CS"/>
</dbReference>
<dbReference type="NCBIfam" id="NF002378">
    <property type="entry name" value="PRK01372.1"/>
    <property type="match status" value="1"/>
</dbReference>
<keyword evidence="15" id="KW-0479">Metal-binding</keyword>
<feature type="binding site" evidence="15">
    <location>
        <position position="264"/>
    </location>
    <ligand>
        <name>Mg(2+)</name>
        <dbReference type="ChEBI" id="CHEBI:18420"/>
        <label>1</label>
    </ligand>
</feature>
<evidence type="ECO:0000256" key="15">
    <source>
        <dbReference type="PIRSR" id="PIRSR039102-3"/>
    </source>
</evidence>
<evidence type="ECO:0000256" key="5">
    <source>
        <dbReference type="ARBA" id="ARBA00022490"/>
    </source>
</evidence>
<dbReference type="PIRSF" id="PIRSF039102">
    <property type="entry name" value="Ddl/VanB"/>
    <property type="match status" value="1"/>
</dbReference>
<evidence type="ECO:0000256" key="10">
    <source>
        <dbReference type="ARBA" id="ARBA00022984"/>
    </source>
</evidence>
<dbReference type="PROSITE" id="PS50975">
    <property type="entry name" value="ATP_GRASP"/>
    <property type="match status" value="1"/>
</dbReference>
<keyword evidence="11 13" id="KW-0961">Cell wall biogenesis/degradation</keyword>
<organism evidence="18 19">
    <name type="scientific">Archangium violaceum Cb vi76</name>
    <dbReference type="NCBI Taxonomy" id="1406225"/>
    <lineage>
        <taxon>Bacteria</taxon>
        <taxon>Pseudomonadati</taxon>
        <taxon>Myxococcota</taxon>
        <taxon>Myxococcia</taxon>
        <taxon>Myxococcales</taxon>
        <taxon>Cystobacterineae</taxon>
        <taxon>Archangiaceae</taxon>
        <taxon>Archangium</taxon>
    </lineage>
</organism>
<dbReference type="Gene3D" id="3.40.50.20">
    <property type="match status" value="1"/>
</dbReference>
<name>A0A084SZS0_9BACT</name>
<feature type="active site" evidence="14">
    <location>
        <position position="15"/>
    </location>
</feature>
<evidence type="ECO:0000313" key="18">
    <source>
        <dbReference type="EMBL" id="KFA93955.1"/>
    </source>
</evidence>
<evidence type="ECO:0000256" key="8">
    <source>
        <dbReference type="ARBA" id="ARBA00022840"/>
    </source>
</evidence>
<evidence type="ECO:0000256" key="7">
    <source>
        <dbReference type="ARBA" id="ARBA00022741"/>
    </source>
</evidence>
<dbReference type="GO" id="GO:0071555">
    <property type="term" value="P:cell wall organization"/>
    <property type="evidence" value="ECO:0007669"/>
    <property type="project" value="UniProtKB-KW"/>
</dbReference>
<dbReference type="PANTHER" id="PTHR23132">
    <property type="entry name" value="D-ALANINE--D-ALANINE LIGASE"/>
    <property type="match status" value="1"/>
</dbReference>
<gene>
    <name evidence="13" type="primary">ddl</name>
    <name evidence="18" type="ORF">Q664_05810</name>
</gene>
<dbReference type="SUPFAM" id="SSF52440">
    <property type="entry name" value="PreATP-grasp domain"/>
    <property type="match status" value="1"/>
</dbReference>
<evidence type="ECO:0000256" key="3">
    <source>
        <dbReference type="ARBA" id="ARBA00010871"/>
    </source>
</evidence>
<keyword evidence="8 16" id="KW-0067">ATP-binding</keyword>
<evidence type="ECO:0000256" key="6">
    <source>
        <dbReference type="ARBA" id="ARBA00022598"/>
    </source>
</evidence>
<evidence type="ECO:0000256" key="12">
    <source>
        <dbReference type="ARBA" id="ARBA00047614"/>
    </source>
</evidence>
<keyword evidence="10 13" id="KW-0573">Peptidoglycan synthesis</keyword>
<dbReference type="GO" id="GO:0046872">
    <property type="term" value="F:metal ion binding"/>
    <property type="evidence" value="ECO:0007669"/>
    <property type="project" value="UniProtKB-KW"/>
</dbReference>
<dbReference type="GO" id="GO:0005737">
    <property type="term" value="C:cytoplasm"/>
    <property type="evidence" value="ECO:0007669"/>
    <property type="project" value="UniProtKB-SubCell"/>
</dbReference>
<feature type="binding site" evidence="15">
    <location>
        <position position="266"/>
    </location>
    <ligand>
        <name>Mg(2+)</name>
        <dbReference type="ChEBI" id="CHEBI:18420"/>
        <label>2</label>
    </ligand>
</feature>
<sequence length="329" mass="34744">MGKRVGVLMGGWGEEREISLKTGEAVVAALESRGHTVSRIFAGPGLDRALRSAELDVAFLALHGRMGEDGKVQGLLELMGLPYTGSGVLASALAMNKPMAKKLFRLHNLPTPMGYRLGRADVPRSLELHGDLGFPCVVKPACGGSSLGLSVVREPEALAAAVAQACRFGGEALVERMARGREVTVGILGEEVLGTCEIATPREGFDYDAKYKGGSRYFLPARLSPTRVANVESLALAAWRALGCRGYGRVDLICSEDENDVILEVNTLPGMTPVSLLPKIAAQKGLDFPALVEHILSLATRDEVDVTEAPLAPEPPAAVPVAVAQRAAS</sequence>
<evidence type="ECO:0000256" key="9">
    <source>
        <dbReference type="ARBA" id="ARBA00022960"/>
    </source>
</evidence>
<feature type="domain" description="ATP-grasp" evidence="17">
    <location>
        <begin position="101"/>
        <end position="297"/>
    </location>
</feature>
<reference evidence="18 19" key="1">
    <citation type="submission" date="2014-07" db="EMBL/GenBank/DDBJ databases">
        <title>Draft Genome Sequence of Gephyronic Acid Producer, Cystobacter violaceus Strain Cb vi76.</title>
        <authorList>
            <person name="Stevens D.C."/>
            <person name="Young J."/>
            <person name="Carmichael R."/>
            <person name="Tan J."/>
            <person name="Taylor R.E."/>
        </authorList>
    </citation>
    <scope>NUCLEOTIDE SEQUENCE [LARGE SCALE GENOMIC DNA]</scope>
    <source>
        <strain evidence="18 19">Cb vi76</strain>
    </source>
</reference>
<evidence type="ECO:0000256" key="14">
    <source>
        <dbReference type="PIRSR" id="PIRSR039102-1"/>
    </source>
</evidence>
<comment type="cofactor">
    <cofactor evidence="1">
        <name>Mn(2+)</name>
        <dbReference type="ChEBI" id="CHEBI:29035"/>
    </cofactor>
</comment>
<evidence type="ECO:0000256" key="1">
    <source>
        <dbReference type="ARBA" id="ARBA00001936"/>
    </source>
</evidence>
<evidence type="ECO:0000313" key="19">
    <source>
        <dbReference type="Proteomes" id="UP000028547"/>
    </source>
</evidence>
<dbReference type="GO" id="GO:0009252">
    <property type="term" value="P:peptidoglycan biosynthetic process"/>
    <property type="evidence" value="ECO:0007669"/>
    <property type="project" value="UniProtKB-UniRule"/>
</dbReference>
<protein>
    <recommendedName>
        <fullName evidence="4 13">D-alanine--D-alanine ligase</fullName>
        <ecNumber evidence="4 13">6.3.2.4</ecNumber>
    </recommendedName>
    <alternativeName>
        <fullName evidence="13">D-Ala-D-Ala ligase</fullName>
    </alternativeName>
    <alternativeName>
        <fullName evidence="13">D-alanylalanine synthetase</fullName>
    </alternativeName>
</protein>
<feature type="binding site" evidence="15">
    <location>
        <position position="251"/>
    </location>
    <ligand>
        <name>Mg(2+)</name>
        <dbReference type="ChEBI" id="CHEBI:18420"/>
        <label>1</label>
    </ligand>
</feature>
<keyword evidence="6 13" id="KW-0436">Ligase</keyword>
<dbReference type="Proteomes" id="UP000028547">
    <property type="component" value="Unassembled WGS sequence"/>
</dbReference>
<dbReference type="PROSITE" id="PS00843">
    <property type="entry name" value="DALA_DALA_LIGASE_1"/>
    <property type="match status" value="1"/>
</dbReference>
<dbReference type="SUPFAM" id="SSF56059">
    <property type="entry name" value="Glutathione synthetase ATP-binding domain-like"/>
    <property type="match status" value="1"/>
</dbReference>
<dbReference type="Pfam" id="PF07478">
    <property type="entry name" value="Dala_Dala_lig_C"/>
    <property type="match status" value="1"/>
</dbReference>
<comment type="cofactor">
    <cofactor evidence="15">
        <name>Mg(2+)</name>
        <dbReference type="ChEBI" id="CHEBI:18420"/>
    </cofactor>
    <cofactor evidence="15">
        <name>Mn(2+)</name>
        <dbReference type="ChEBI" id="CHEBI:29035"/>
    </cofactor>
    <text evidence="15">Binds 2 magnesium or manganese ions per subunit.</text>
</comment>
<dbReference type="InterPro" id="IPR011761">
    <property type="entry name" value="ATP-grasp"/>
</dbReference>
<dbReference type="Gene3D" id="3.30.470.20">
    <property type="entry name" value="ATP-grasp fold, B domain"/>
    <property type="match status" value="1"/>
</dbReference>
<evidence type="ECO:0000256" key="2">
    <source>
        <dbReference type="ARBA" id="ARBA00004496"/>
    </source>
</evidence>
<proteinExistence type="inferred from homology"/>
<evidence type="ECO:0000256" key="11">
    <source>
        <dbReference type="ARBA" id="ARBA00023316"/>
    </source>
</evidence>
<dbReference type="PROSITE" id="PS00844">
    <property type="entry name" value="DALA_DALA_LIGASE_2"/>
    <property type="match status" value="1"/>
</dbReference>
<dbReference type="InterPro" id="IPR005905">
    <property type="entry name" value="D_ala_D_ala"/>
</dbReference>
<evidence type="ECO:0000256" key="13">
    <source>
        <dbReference type="HAMAP-Rule" id="MF_00047"/>
    </source>
</evidence>
<dbReference type="HAMAP" id="MF_00047">
    <property type="entry name" value="Dala_Dala_lig"/>
    <property type="match status" value="1"/>
</dbReference>
<evidence type="ECO:0000259" key="17">
    <source>
        <dbReference type="PROSITE" id="PS50975"/>
    </source>
</evidence>
<keyword evidence="5 13" id="KW-0963">Cytoplasm</keyword>
<comment type="catalytic activity">
    <reaction evidence="12 13">
        <text>2 D-alanine + ATP = D-alanyl-D-alanine + ADP + phosphate + H(+)</text>
        <dbReference type="Rhea" id="RHEA:11224"/>
        <dbReference type="ChEBI" id="CHEBI:15378"/>
        <dbReference type="ChEBI" id="CHEBI:30616"/>
        <dbReference type="ChEBI" id="CHEBI:43474"/>
        <dbReference type="ChEBI" id="CHEBI:57416"/>
        <dbReference type="ChEBI" id="CHEBI:57822"/>
        <dbReference type="ChEBI" id="CHEBI:456216"/>
        <dbReference type="EC" id="6.3.2.4"/>
    </reaction>
</comment>
<dbReference type="AlphaFoldDB" id="A0A084SZS0"/>
<feature type="active site" evidence="14">
    <location>
        <position position="275"/>
    </location>
</feature>
<comment type="subcellular location">
    <subcellularLocation>
        <location evidence="2 13">Cytoplasm</location>
    </subcellularLocation>
</comment>
<dbReference type="InterPro" id="IPR011127">
    <property type="entry name" value="Dala_Dala_lig_N"/>
</dbReference>
<dbReference type="InterPro" id="IPR013815">
    <property type="entry name" value="ATP_grasp_subdomain_1"/>
</dbReference>
<keyword evidence="9 13" id="KW-0133">Cell shape</keyword>
<dbReference type="RefSeq" id="WP_043390676.1">
    <property type="nucleotide sequence ID" value="NZ_JPMI01000031.1"/>
</dbReference>
<evidence type="ECO:0000256" key="16">
    <source>
        <dbReference type="PROSITE-ProRule" id="PRU00409"/>
    </source>
</evidence>
<dbReference type="EMBL" id="JPMI01000031">
    <property type="protein sequence ID" value="KFA93955.1"/>
    <property type="molecule type" value="Genomic_DNA"/>
</dbReference>
<dbReference type="GO" id="GO:0008360">
    <property type="term" value="P:regulation of cell shape"/>
    <property type="evidence" value="ECO:0007669"/>
    <property type="project" value="UniProtKB-KW"/>
</dbReference>